<dbReference type="NCBIfam" id="TIGR01965">
    <property type="entry name" value="VCBS_repeat"/>
    <property type="match status" value="2"/>
</dbReference>
<feature type="compositionally biased region" description="Acidic residues" evidence="1">
    <location>
        <begin position="475"/>
        <end position="487"/>
    </location>
</feature>
<dbReference type="Proteomes" id="UP000019113">
    <property type="component" value="Unassembled WGS sequence"/>
</dbReference>
<dbReference type="InterPro" id="IPR013783">
    <property type="entry name" value="Ig-like_fold"/>
</dbReference>
<dbReference type="EMBL" id="AVBC01000066">
    <property type="protein sequence ID" value="ERL49186.1"/>
    <property type="molecule type" value="Genomic_DNA"/>
</dbReference>
<evidence type="ECO:0000313" key="3">
    <source>
        <dbReference type="Proteomes" id="UP000019113"/>
    </source>
</evidence>
<feature type="region of interest" description="Disordered" evidence="1">
    <location>
        <begin position="203"/>
        <end position="233"/>
    </location>
</feature>
<accession>W1N1Z6</accession>
<feature type="compositionally biased region" description="Pro residues" evidence="1">
    <location>
        <begin position="465"/>
        <end position="474"/>
    </location>
</feature>
<dbReference type="Pfam" id="PF17963">
    <property type="entry name" value="Big_9"/>
    <property type="match status" value="4"/>
</dbReference>
<reference evidence="2 3" key="1">
    <citation type="submission" date="2013-08" db="EMBL/GenBank/DDBJ databases">
        <title>draft genome of Halomonas huanghegensis, strain BJGMM-B45T.</title>
        <authorList>
            <person name="Miao C."/>
            <person name="Wan Y."/>
            <person name="Jin W."/>
        </authorList>
    </citation>
    <scope>NUCLEOTIDE SEQUENCE [LARGE SCALE GENOMIC DNA]</scope>
    <source>
        <strain evidence="2 3">BJGMM-B45</strain>
    </source>
</reference>
<feature type="compositionally biased region" description="Acidic residues" evidence="1">
    <location>
        <begin position="219"/>
        <end position="231"/>
    </location>
</feature>
<feature type="non-terminal residue" evidence="2">
    <location>
        <position position="1"/>
    </location>
</feature>
<feature type="region of interest" description="Disordered" evidence="1">
    <location>
        <begin position="719"/>
        <end position="745"/>
    </location>
</feature>
<feature type="region of interest" description="Disordered" evidence="1">
    <location>
        <begin position="454"/>
        <end position="490"/>
    </location>
</feature>
<dbReference type="InterPro" id="IPR010221">
    <property type="entry name" value="VCBS_dom"/>
</dbReference>
<evidence type="ECO:0000313" key="2">
    <source>
        <dbReference type="EMBL" id="ERL49186.1"/>
    </source>
</evidence>
<dbReference type="Gene3D" id="2.60.40.2810">
    <property type="match status" value="1"/>
</dbReference>
<feature type="non-terminal residue" evidence="2">
    <location>
        <position position="1032"/>
    </location>
</feature>
<sequence>ETTSGVFNIDTRGDSLQSLTVNGTDVTNAGSAGITITTDLGTLTVTETDGVYSWSYTLNGSTDEHVDGGGTAADHVRDIFNLEVTDSDGDTATAKLGIDVQDDVPTAVDDTTTTGEDKSVSYNVLTNSDGTSDTQGADGAILTAASLVDDSQGTLTFEADGTVTFTPAPGFEGDALIDYTITDADGDTSTATLTVTVDADSTPEIVVPPEEPGVPDGPDPGDPDDPNDDIDLTAGDALYSVDEAGLSGGSDADADSETTSGVFNIETRGDDLQALTVNGTDVTNAGSDGITVTTDLGTLTVTETDGVYSWSYTLSDNTTDHSTVDSTDADNVRDIFNLEVTDSDGDTATAKLGIDVQDDVPTAVDDTTTTGEDEAVSYNVLTNSDGTSDTQGADGATLTHAALQNTDDGDLTFNADGTVTFTPAPGFEGDALIDYTITDADGDTSDATLTVTVDADSTPEIVVPPEEPGVPDGPDPGDPDDPNDDIDPAAGDALYTVDEAGLSGGSDADADSETTSGVFNIETRGDDLQALTVNGTDVTNAGSDGITVTTDLGTLTVTETDGVYSWSYTLNGSTDEHVDGGGTAADHVRDIFNLEVTDSDGDTATAKLGIDVLDDVPTAEDDTASIAEDSTTVTGNVTDNDTHSADAEEVAFNDPAAAQFGTFTDNGDGTWSYELDNSLAAVQALDDGETLTESLVYTVTDADGDTSEATLTITITGQTDAPPVVTPEDSDGTASSADNSVVEDSGATVTGTVTVSAEAGIAAVTVGGVDVTQASADNPIAIATTDRGSLTVTDYDAATGVISYSYTEDSDAEDHREEQVDSFDVTVTDVAGESTSGTLTVETLDTEPTAADDSASVEEDAVDPVTGTVLTNDTQSADGLGRVAFNDPTAAQYGSFTDNGDGSWSYELDNSLPAVQALDDGETLTESLVYTVTDADGDTSEATLTITITGQTDAPPVVTPEDSDGTASSADNSVVEDSGATVTGTVTVSAEAGIAAVSVGGVDVTSASADNPIAIATTERGSLTVTDYDAAT</sequence>
<comment type="caution">
    <text evidence="2">The sequence shown here is derived from an EMBL/GenBank/DDBJ whole genome shotgun (WGS) entry which is preliminary data.</text>
</comment>
<dbReference type="eggNOG" id="COG2304">
    <property type="taxonomic scope" value="Bacteria"/>
</dbReference>
<dbReference type="Gene3D" id="2.60.40.3440">
    <property type="match status" value="1"/>
</dbReference>
<proteinExistence type="predicted"/>
<keyword evidence="3" id="KW-1185">Reference proteome</keyword>
<organism evidence="2 3">
    <name type="scientific">Halomonas huangheensis</name>
    <dbReference type="NCBI Taxonomy" id="1178482"/>
    <lineage>
        <taxon>Bacteria</taxon>
        <taxon>Pseudomonadati</taxon>
        <taxon>Pseudomonadota</taxon>
        <taxon>Gammaproteobacteria</taxon>
        <taxon>Oceanospirillales</taxon>
        <taxon>Halomonadaceae</taxon>
        <taxon>Halomonas</taxon>
    </lineage>
</organism>
<protein>
    <recommendedName>
        <fullName evidence="4">Cadherin domain-containing protein</fullName>
    </recommendedName>
</protein>
<feature type="region of interest" description="Disordered" evidence="1">
    <location>
        <begin position="950"/>
        <end position="978"/>
    </location>
</feature>
<dbReference type="Gene3D" id="2.60.40.10">
    <property type="entry name" value="Immunoglobulins"/>
    <property type="match status" value="2"/>
</dbReference>
<dbReference type="RefSeq" id="WP_021821124.1">
    <property type="nucleotide sequence ID" value="NZ_AVBC01000066.1"/>
</dbReference>
<evidence type="ECO:0008006" key="4">
    <source>
        <dbReference type="Google" id="ProtNLM"/>
    </source>
</evidence>
<dbReference type="AlphaFoldDB" id="W1N1Z6"/>
<gene>
    <name evidence="2" type="ORF">BJB45_18935</name>
</gene>
<feature type="compositionally biased region" description="Pro residues" evidence="1">
    <location>
        <begin position="209"/>
        <end position="218"/>
    </location>
</feature>
<name>W1N1Z6_9GAMM</name>
<evidence type="ECO:0000256" key="1">
    <source>
        <dbReference type="SAM" id="MobiDB-lite"/>
    </source>
</evidence>